<protein>
    <submittedName>
        <fullName evidence="1">Uncharacterized protein</fullName>
    </submittedName>
</protein>
<reference evidence="1 2" key="1">
    <citation type="submission" date="2016-02" db="EMBL/GenBank/DDBJ databases">
        <title>Band-tailed pigeon sequencing and assembly.</title>
        <authorList>
            <person name="Soares A.E."/>
            <person name="Novak B.J."/>
            <person name="Rice E.S."/>
            <person name="O'Connell B."/>
            <person name="Chang D."/>
            <person name="Weber S."/>
            <person name="Shapiro B."/>
        </authorList>
    </citation>
    <scope>NUCLEOTIDE SEQUENCE [LARGE SCALE GENOMIC DNA]</scope>
    <source>
        <strain evidence="1">BTP2013</strain>
        <tissue evidence="1">Blood</tissue>
    </source>
</reference>
<accession>A0A1V4JBN0</accession>
<gene>
    <name evidence="1" type="ORF">AV530_012649</name>
</gene>
<organism evidence="1 2">
    <name type="scientific">Patagioenas fasciata monilis</name>
    <dbReference type="NCBI Taxonomy" id="372326"/>
    <lineage>
        <taxon>Eukaryota</taxon>
        <taxon>Metazoa</taxon>
        <taxon>Chordata</taxon>
        <taxon>Craniata</taxon>
        <taxon>Vertebrata</taxon>
        <taxon>Euteleostomi</taxon>
        <taxon>Archelosauria</taxon>
        <taxon>Archosauria</taxon>
        <taxon>Dinosauria</taxon>
        <taxon>Saurischia</taxon>
        <taxon>Theropoda</taxon>
        <taxon>Coelurosauria</taxon>
        <taxon>Aves</taxon>
        <taxon>Neognathae</taxon>
        <taxon>Neoaves</taxon>
        <taxon>Columbimorphae</taxon>
        <taxon>Columbiformes</taxon>
        <taxon>Columbidae</taxon>
        <taxon>Patagioenas</taxon>
    </lineage>
</organism>
<comment type="caution">
    <text evidence="1">The sequence shown here is derived from an EMBL/GenBank/DDBJ whole genome shotgun (WGS) entry which is preliminary data.</text>
</comment>
<evidence type="ECO:0000313" key="1">
    <source>
        <dbReference type="EMBL" id="OPJ69653.1"/>
    </source>
</evidence>
<name>A0A1V4JBN0_PATFA</name>
<keyword evidence="2" id="KW-1185">Reference proteome</keyword>
<dbReference type="EMBL" id="LSYS01008075">
    <property type="protein sequence ID" value="OPJ69653.1"/>
    <property type="molecule type" value="Genomic_DNA"/>
</dbReference>
<dbReference type="Proteomes" id="UP000190648">
    <property type="component" value="Unassembled WGS sequence"/>
</dbReference>
<dbReference type="AlphaFoldDB" id="A0A1V4JBN0"/>
<evidence type="ECO:0000313" key="2">
    <source>
        <dbReference type="Proteomes" id="UP000190648"/>
    </source>
</evidence>
<proteinExistence type="predicted"/>
<sequence length="79" mass="9339">MTRKADYFPYERFESLVALISPSHLRESDLLCEAYGTGFCTDAELQDYVLTHLYNYSGQLLSLEPFRIEFYSFLSRVYF</sequence>